<proteinExistence type="inferred from homology"/>
<reference evidence="8 10" key="2">
    <citation type="submission" date="2024-11" db="EMBL/GenBank/DDBJ databases">
        <title>Draft genome sequences of two bacteria associated to sugarcane roots in Colombia.</title>
        <authorList>
            <person name="Pardo-Diaz S."/>
            <person name="Masmela-Mendoza J."/>
            <person name="Delgadillo-Duran P."/>
            <person name="Bautista E.J."/>
            <person name="Rojas-Tapias D.F."/>
        </authorList>
    </citation>
    <scope>NUCLEOTIDE SEQUENCE [LARGE SCALE GENOMIC DNA]</scope>
    <source>
        <strain evidence="8 10">Ap18</strain>
    </source>
</reference>
<evidence type="ECO:0000313" key="8">
    <source>
        <dbReference type="EMBL" id="MFL7902063.1"/>
    </source>
</evidence>
<dbReference type="PROSITE" id="PS00211">
    <property type="entry name" value="ABC_TRANSPORTER_1"/>
    <property type="match status" value="1"/>
</dbReference>
<keyword evidence="2" id="KW-0813">Transport</keyword>
<dbReference type="EMBL" id="CP007796">
    <property type="protein sequence ID" value="AIB15984.1"/>
    <property type="molecule type" value="Genomic_DNA"/>
</dbReference>
<evidence type="ECO:0000256" key="5">
    <source>
        <dbReference type="ARBA" id="ARBA00022970"/>
    </source>
</evidence>
<keyword evidence="7" id="KW-0614">Plasmid</keyword>
<dbReference type="PROSITE" id="PS50893">
    <property type="entry name" value="ABC_TRANSPORTER_2"/>
    <property type="match status" value="1"/>
</dbReference>
<dbReference type="PANTHER" id="PTHR43820:SF4">
    <property type="entry name" value="HIGH-AFFINITY BRANCHED-CHAIN AMINO ACID TRANSPORT ATP-BINDING PROTEIN LIVF"/>
    <property type="match status" value="1"/>
</dbReference>
<keyword evidence="5" id="KW-0029">Amino-acid transport</keyword>
<dbReference type="EMBL" id="JBJLSN010000015">
    <property type="protein sequence ID" value="MFL7902063.1"/>
    <property type="molecule type" value="Genomic_DNA"/>
</dbReference>
<dbReference type="GO" id="GO:0015658">
    <property type="term" value="F:branched-chain amino acid transmembrane transporter activity"/>
    <property type="evidence" value="ECO:0007669"/>
    <property type="project" value="TreeGrafter"/>
</dbReference>
<geneLocation type="plasmid" evidence="7 9">
    <name>AbAZ39_p3</name>
</geneLocation>
<evidence type="ECO:0000256" key="3">
    <source>
        <dbReference type="ARBA" id="ARBA00022741"/>
    </source>
</evidence>
<evidence type="ECO:0000256" key="1">
    <source>
        <dbReference type="ARBA" id="ARBA00005417"/>
    </source>
</evidence>
<name>A0A060DYX3_9PROT</name>
<keyword evidence="10" id="KW-1185">Reference proteome</keyword>
<accession>A0A060DYX3</accession>
<comment type="similarity">
    <text evidence="1">Belongs to the ABC transporter superfamily.</text>
</comment>
<gene>
    <name evidence="7" type="ORF">ABAZ39_29455</name>
    <name evidence="8" type="ORF">ACJ41P_13080</name>
</gene>
<dbReference type="SMART" id="SM00382">
    <property type="entry name" value="AAA"/>
    <property type="match status" value="1"/>
</dbReference>
<dbReference type="InterPro" id="IPR027417">
    <property type="entry name" value="P-loop_NTPase"/>
</dbReference>
<dbReference type="GO" id="GO:0005524">
    <property type="term" value="F:ATP binding"/>
    <property type="evidence" value="ECO:0007669"/>
    <property type="project" value="UniProtKB-KW"/>
</dbReference>
<evidence type="ECO:0000256" key="2">
    <source>
        <dbReference type="ARBA" id="ARBA00022448"/>
    </source>
</evidence>
<dbReference type="Proteomes" id="UP001628281">
    <property type="component" value="Unassembled WGS sequence"/>
</dbReference>
<keyword evidence="3" id="KW-0547">Nucleotide-binding</keyword>
<sequence length="238" mass="25194">MLEIHDLVTAYDGIRALRGVTLTVPAGAMVALIGPNGAGKSTLLNSISGVVKPASGRIRFDGADIAGLPAHRVARRGLLQVPEGRQILGPLSVEENLLLGRLAAGTRGTADIDEVYALFPILAERRRQEGGSLSGGQQQMLAIGRALMGRPRLLMLDEPSLGLSPLMAAQVFAALETLRRSGLTILLVEQNARRALDATGHAYVLEQGRIVHQGPSGALARDPAVVRHYLPGDDLPDF</sequence>
<dbReference type="CDD" id="cd03224">
    <property type="entry name" value="ABC_TM1139_LivF_branched"/>
    <property type="match status" value="1"/>
</dbReference>
<dbReference type="InterPro" id="IPR003439">
    <property type="entry name" value="ABC_transporter-like_ATP-bd"/>
</dbReference>
<organism evidence="7 9">
    <name type="scientific">Azospirillum argentinense</name>
    <dbReference type="NCBI Taxonomy" id="2970906"/>
    <lineage>
        <taxon>Bacteria</taxon>
        <taxon>Pseudomonadati</taxon>
        <taxon>Pseudomonadota</taxon>
        <taxon>Alphaproteobacteria</taxon>
        <taxon>Rhodospirillales</taxon>
        <taxon>Azospirillaceae</taxon>
        <taxon>Azospirillum</taxon>
    </lineage>
</organism>
<evidence type="ECO:0000259" key="6">
    <source>
        <dbReference type="PROSITE" id="PS50893"/>
    </source>
</evidence>
<evidence type="ECO:0000256" key="4">
    <source>
        <dbReference type="ARBA" id="ARBA00022840"/>
    </source>
</evidence>
<dbReference type="Gene3D" id="3.40.50.300">
    <property type="entry name" value="P-loop containing nucleotide triphosphate hydrolases"/>
    <property type="match status" value="1"/>
</dbReference>
<dbReference type="AlphaFoldDB" id="A0A060DYX3"/>
<dbReference type="InterPro" id="IPR003593">
    <property type="entry name" value="AAA+_ATPase"/>
</dbReference>
<dbReference type="Proteomes" id="UP000027186">
    <property type="component" value="Plasmid AbAZ39_p3"/>
</dbReference>
<protein>
    <submittedName>
        <fullName evidence="8">ABC transporter ATP-binding protein</fullName>
    </submittedName>
    <submittedName>
        <fullName evidence="7">Amino acid ABC transporter ATPase</fullName>
    </submittedName>
</protein>
<dbReference type="GO" id="GO:0016887">
    <property type="term" value="F:ATP hydrolysis activity"/>
    <property type="evidence" value="ECO:0007669"/>
    <property type="project" value="InterPro"/>
</dbReference>
<dbReference type="PANTHER" id="PTHR43820">
    <property type="entry name" value="HIGH-AFFINITY BRANCHED-CHAIN AMINO ACID TRANSPORT ATP-BINDING PROTEIN LIVF"/>
    <property type="match status" value="1"/>
</dbReference>
<dbReference type="InterPro" id="IPR017871">
    <property type="entry name" value="ABC_transporter-like_CS"/>
</dbReference>
<dbReference type="GO" id="GO:0015807">
    <property type="term" value="P:L-amino acid transport"/>
    <property type="evidence" value="ECO:0007669"/>
    <property type="project" value="TreeGrafter"/>
</dbReference>
<evidence type="ECO:0000313" key="10">
    <source>
        <dbReference type="Proteomes" id="UP001628281"/>
    </source>
</evidence>
<dbReference type="Pfam" id="PF00005">
    <property type="entry name" value="ABC_tran"/>
    <property type="match status" value="1"/>
</dbReference>
<dbReference type="InterPro" id="IPR052156">
    <property type="entry name" value="BCAA_Transport_ATP-bd_LivF"/>
</dbReference>
<keyword evidence="4 8" id="KW-0067">ATP-binding</keyword>
<reference evidence="7 9" key="1">
    <citation type="journal article" date="2014" name="Genome Announc.">
        <title>Complete Genome Sequence of the Model Rhizosphere Strain Azospirillum brasilense Az39, Successfully Applied in Agriculture.</title>
        <authorList>
            <person name="Rivera D."/>
            <person name="Revale S."/>
            <person name="Molina R."/>
            <person name="Gualpa J."/>
            <person name="Puente M."/>
            <person name="Maroniche G."/>
            <person name="Paris G."/>
            <person name="Baker D."/>
            <person name="Clavijo B."/>
            <person name="McLay K."/>
            <person name="Spaepen S."/>
            <person name="Perticari A."/>
            <person name="Vazquez M."/>
            <person name="Wisniewski-Dye F."/>
            <person name="Watkins C."/>
            <person name="Martinez-Abarca F."/>
            <person name="Vanderleyden J."/>
            <person name="Cassan F."/>
        </authorList>
    </citation>
    <scope>NUCLEOTIDE SEQUENCE [LARGE SCALE GENOMIC DNA]</scope>
    <source>
        <strain evidence="7 9">Az39</strain>
        <plasmid evidence="7">AbAZ39_p3</plasmid>
    </source>
</reference>
<evidence type="ECO:0000313" key="7">
    <source>
        <dbReference type="EMBL" id="AIB15984.1"/>
    </source>
</evidence>
<dbReference type="KEGG" id="abq:ABAZ39_29455"/>
<feature type="domain" description="ABC transporter" evidence="6">
    <location>
        <begin position="2"/>
        <end position="232"/>
    </location>
</feature>
<dbReference type="SUPFAM" id="SSF52540">
    <property type="entry name" value="P-loop containing nucleoside triphosphate hydrolases"/>
    <property type="match status" value="1"/>
</dbReference>
<dbReference type="RefSeq" id="WP_040137660.1">
    <property type="nucleotide sequence ID" value="NZ_CP007796.1"/>
</dbReference>
<evidence type="ECO:0000313" key="9">
    <source>
        <dbReference type="Proteomes" id="UP000027186"/>
    </source>
</evidence>